<proteinExistence type="predicted"/>
<feature type="transmembrane region" description="Helical" evidence="2">
    <location>
        <begin position="27"/>
        <end position="50"/>
    </location>
</feature>
<name>A0A564U0W4_9FIRM</name>
<gene>
    <name evidence="3" type="ORF">RTSSTS7063_01860</name>
</gene>
<organism evidence="3 4">
    <name type="scientific">[Ruminococcus] torques</name>
    <dbReference type="NCBI Taxonomy" id="33039"/>
    <lineage>
        <taxon>Bacteria</taxon>
        <taxon>Bacillati</taxon>
        <taxon>Bacillota</taxon>
        <taxon>Clostridia</taxon>
        <taxon>Lachnospirales</taxon>
        <taxon>Lachnospiraceae</taxon>
        <taxon>Mediterraneibacter</taxon>
    </lineage>
</organism>
<reference evidence="3 4" key="1">
    <citation type="submission" date="2019-07" db="EMBL/GenBank/DDBJ databases">
        <authorList>
            <person name="Hibberd C M."/>
            <person name="Gehrig L. J."/>
            <person name="Chang H.-W."/>
            <person name="Venkatesh S."/>
        </authorList>
    </citation>
    <scope>NUCLEOTIDE SEQUENCE [LARGE SCALE GENOMIC DNA]</scope>
    <source>
        <strain evidence="3">Ruminococcus_torques_SSTS_Bg7063</strain>
    </source>
</reference>
<evidence type="ECO:0000256" key="2">
    <source>
        <dbReference type="SAM" id="Phobius"/>
    </source>
</evidence>
<keyword evidence="4" id="KW-1185">Reference proteome</keyword>
<evidence type="ECO:0000256" key="1">
    <source>
        <dbReference type="SAM" id="MobiDB-lite"/>
    </source>
</evidence>
<accession>A0A564U0W4</accession>
<protein>
    <submittedName>
        <fullName evidence="3">Uncharacterized protein</fullName>
    </submittedName>
</protein>
<evidence type="ECO:0000313" key="3">
    <source>
        <dbReference type="EMBL" id="VUX13146.1"/>
    </source>
</evidence>
<dbReference type="EMBL" id="CABHNA010000062">
    <property type="protein sequence ID" value="VUX13146.1"/>
    <property type="molecule type" value="Genomic_DNA"/>
</dbReference>
<sequence>MLSPYKAILVTEKQKYKTEPIDSPIEILIGTIGAVLCTFILVVMTVGRILEKRDKGKNEEPNNKGKKSKKK</sequence>
<evidence type="ECO:0000313" key="4">
    <source>
        <dbReference type="Proteomes" id="UP000363661"/>
    </source>
</evidence>
<dbReference type="Proteomes" id="UP000363661">
    <property type="component" value="Unassembled WGS sequence"/>
</dbReference>
<feature type="compositionally biased region" description="Basic and acidic residues" evidence="1">
    <location>
        <begin position="52"/>
        <end position="63"/>
    </location>
</feature>
<keyword evidence="2" id="KW-1133">Transmembrane helix</keyword>
<dbReference type="AlphaFoldDB" id="A0A564U0W4"/>
<keyword evidence="2" id="KW-0812">Transmembrane</keyword>
<keyword evidence="2" id="KW-0472">Membrane</keyword>
<feature type="region of interest" description="Disordered" evidence="1">
    <location>
        <begin position="52"/>
        <end position="71"/>
    </location>
</feature>